<feature type="transmembrane region" description="Helical" evidence="1">
    <location>
        <begin position="184"/>
        <end position="207"/>
    </location>
</feature>
<sequence>MSSRIVQVYLPEDQIEVLETILPRHTRRFWRETVPGEHEKYTCIVQQRYTDRLLVDLDDAFGHVPAFTAYVAKLEAVLPTLEETAETELALSSDLPPPTRLERFFSRDRLSTDELYDDIEESLHVRPSYLLTVALSAVIAGLGMRSGQTAVVIGAMIIAPLLGPTMGLALAATVGNRRLGLQAAVTLGIGCVLAVLSGVIVGMIVEIDPLVPELRNRTLVQPADIALALACGAAGVLAFSRGTSLSLVGVMVAVALVPPLTAAGIYTGAGFPAAGAGAVFLFAVNLVCVNVAGIATFLAQGLPPKSWRLTTGVMLVWVILLIMLMSMMVGRIFLGFGSWDGLFDYFIAGQSP</sequence>
<feature type="transmembrane region" description="Helical" evidence="1">
    <location>
        <begin position="150"/>
        <end position="172"/>
    </location>
</feature>
<dbReference type="PANTHER" id="PTHR20992:SF9">
    <property type="entry name" value="AT15442P-RELATED"/>
    <property type="match status" value="1"/>
</dbReference>
<keyword evidence="1" id="KW-1133">Transmembrane helix</keyword>
<evidence type="ECO:0000313" key="3">
    <source>
        <dbReference type="Proteomes" id="UP000316343"/>
    </source>
</evidence>
<dbReference type="EMBL" id="VHJK01000001">
    <property type="protein sequence ID" value="TRD10439.1"/>
    <property type="molecule type" value="Genomic_DNA"/>
</dbReference>
<feature type="transmembrane region" description="Helical" evidence="1">
    <location>
        <begin position="278"/>
        <end position="299"/>
    </location>
</feature>
<proteinExistence type="predicted"/>
<dbReference type="Pfam" id="PF04087">
    <property type="entry name" value="DUF389"/>
    <property type="match status" value="1"/>
</dbReference>
<dbReference type="NCBIfam" id="TIGR00341">
    <property type="entry name" value="TIGR00341 family protein"/>
    <property type="match status" value="1"/>
</dbReference>
<evidence type="ECO:0000313" key="2">
    <source>
        <dbReference type="EMBL" id="TRD10439.1"/>
    </source>
</evidence>
<comment type="caution">
    <text evidence="2">The sequence shown here is derived from an EMBL/GenBank/DDBJ whole genome shotgun (WGS) entry which is preliminary data.</text>
</comment>
<dbReference type="InterPro" id="IPR005240">
    <property type="entry name" value="DUF389"/>
</dbReference>
<keyword evidence="1" id="KW-0472">Membrane</keyword>
<dbReference type="PANTHER" id="PTHR20992">
    <property type="entry name" value="AT15442P-RELATED"/>
    <property type="match status" value="1"/>
</dbReference>
<accession>A0A547P8I2</accession>
<keyword evidence="3" id="KW-1185">Reference proteome</keyword>
<reference evidence="2 3" key="1">
    <citation type="submission" date="2019-06" db="EMBL/GenBank/DDBJ databases">
        <title>Erythrobacter insulae sp. nov., isolated from a tidal flat.</title>
        <authorList>
            <person name="Yoon J.-H."/>
        </authorList>
    </citation>
    <scope>NUCLEOTIDE SEQUENCE [LARGE SCALE GENOMIC DNA]</scope>
    <source>
        <strain evidence="2 3">JBTF-M21</strain>
    </source>
</reference>
<protein>
    <submittedName>
        <fullName evidence="2">TIGR00341 family protein</fullName>
    </submittedName>
</protein>
<evidence type="ECO:0000256" key="1">
    <source>
        <dbReference type="SAM" id="Phobius"/>
    </source>
</evidence>
<name>A0A547P8I2_9SPHN</name>
<dbReference type="RefSeq" id="WP_142786698.1">
    <property type="nucleotide sequence ID" value="NZ_VHJK01000001.1"/>
</dbReference>
<gene>
    <name evidence="2" type="ORF">FGU71_00155</name>
</gene>
<feature type="transmembrane region" description="Helical" evidence="1">
    <location>
        <begin position="246"/>
        <end position="266"/>
    </location>
</feature>
<feature type="transmembrane region" description="Helical" evidence="1">
    <location>
        <begin position="311"/>
        <end position="334"/>
    </location>
</feature>
<dbReference type="Proteomes" id="UP000316343">
    <property type="component" value="Unassembled WGS sequence"/>
</dbReference>
<dbReference type="OrthoDB" id="9790659at2"/>
<feature type="transmembrane region" description="Helical" evidence="1">
    <location>
        <begin position="219"/>
        <end position="239"/>
    </location>
</feature>
<organism evidence="2 3">
    <name type="scientific">Erythrobacter insulae</name>
    <dbReference type="NCBI Taxonomy" id="2584124"/>
    <lineage>
        <taxon>Bacteria</taxon>
        <taxon>Pseudomonadati</taxon>
        <taxon>Pseudomonadota</taxon>
        <taxon>Alphaproteobacteria</taxon>
        <taxon>Sphingomonadales</taxon>
        <taxon>Erythrobacteraceae</taxon>
        <taxon>Erythrobacter/Porphyrobacter group</taxon>
        <taxon>Erythrobacter</taxon>
    </lineage>
</organism>
<dbReference type="AlphaFoldDB" id="A0A547P8I2"/>
<keyword evidence="1" id="KW-0812">Transmembrane</keyword>